<name>A0A2U3JW25_9BACT</name>
<reference evidence="2" key="1">
    <citation type="submission" date="2018-02" db="EMBL/GenBank/DDBJ databases">
        <authorList>
            <person name="Hausmann B."/>
        </authorList>
    </citation>
    <scope>NUCLEOTIDE SEQUENCE [LARGE SCALE GENOMIC DNA]</scope>
    <source>
        <strain evidence="2">Peat soil MAG SbA1</strain>
    </source>
</reference>
<dbReference type="PANTHER" id="PTHR33293:SF1">
    <property type="entry name" value="INSERTION ELEMENT IS1 1 PROTEIN INSB-RELATED"/>
    <property type="match status" value="1"/>
</dbReference>
<accession>A0A2U3JW25</accession>
<dbReference type="EMBL" id="OMOD01000002">
    <property type="protein sequence ID" value="SPF31623.1"/>
    <property type="molecule type" value="Genomic_DNA"/>
</dbReference>
<evidence type="ECO:0000313" key="1">
    <source>
        <dbReference type="EMBL" id="SPF31623.1"/>
    </source>
</evidence>
<organism evidence="1 2">
    <name type="scientific">Candidatus Sulfotelmatobacter kueseliae</name>
    <dbReference type="NCBI Taxonomy" id="2042962"/>
    <lineage>
        <taxon>Bacteria</taxon>
        <taxon>Pseudomonadati</taxon>
        <taxon>Acidobacteriota</taxon>
        <taxon>Terriglobia</taxon>
        <taxon>Terriglobales</taxon>
        <taxon>Candidatus Korobacteraceae</taxon>
        <taxon>Candidatus Sulfotelmatobacter</taxon>
    </lineage>
</organism>
<gene>
    <name evidence="1" type="ORF">SBA1_100079</name>
</gene>
<evidence type="ECO:0008006" key="3">
    <source>
        <dbReference type="Google" id="ProtNLM"/>
    </source>
</evidence>
<dbReference type="PANTHER" id="PTHR33293">
    <property type="entry name" value="INSERTION ELEMENT IS1 1 PROTEIN INSB-RELATED"/>
    <property type="match status" value="1"/>
</dbReference>
<sequence>MTCKRCQHQTCKRFGYFGKRRIQRWRCQSCKATFCEPHSKVGNHYIAPEKAAQILSMMLEGMSIRAIARLTDIDKNTILSLLETAGERCAKLWDTYIRGIHTRLVQADEIWTYVGCHQKRLPQDAPAEWGDQYTWFALDSETKMVLSYHVGRRDRDSAHSFIRDLSQRVEGRFQLTTDALRWYSPAVDEYLGAQCDYAMLIKLFGSRDITGPDWYGTTSQVIGTVPKVMNGRPDPRYISTSHIERANLSLRVHLKRFCRLTNAHSRKLENLKHAVTLFMCWYNFCRVHSSLRVTPAMEADLADHVWSIGELLAAS</sequence>
<dbReference type="Proteomes" id="UP000238701">
    <property type="component" value="Unassembled WGS sequence"/>
</dbReference>
<proteinExistence type="predicted"/>
<dbReference type="InterPro" id="IPR051354">
    <property type="entry name" value="Transposase_27_IS1"/>
</dbReference>
<protein>
    <recommendedName>
        <fullName evidence="3">Transposase</fullName>
    </recommendedName>
</protein>
<dbReference type="AlphaFoldDB" id="A0A2U3JW25"/>
<evidence type="ECO:0000313" key="2">
    <source>
        <dbReference type="Proteomes" id="UP000238701"/>
    </source>
</evidence>
<dbReference type="OrthoDB" id="7197613at2"/>